<evidence type="ECO:0000256" key="4">
    <source>
        <dbReference type="ARBA" id="ARBA00023306"/>
    </source>
</evidence>
<dbReference type="PATRIC" id="fig|1121405.3.peg.2915"/>
<reference evidence="6 7" key="1">
    <citation type="journal article" date="2013" name="Genome Announc.">
        <title>Draft genome sequences for three mercury-methylating, sulfate-reducing bacteria.</title>
        <authorList>
            <person name="Brown S.D."/>
            <person name="Hurt R.A.Jr."/>
            <person name="Gilmour C.C."/>
            <person name="Elias D.A."/>
        </authorList>
    </citation>
    <scope>NUCLEOTIDE SEQUENCE [LARGE SCALE GENOMIC DNA]</scope>
    <source>
        <strain evidence="6 7">DSM 2059</strain>
    </source>
</reference>
<dbReference type="Proteomes" id="UP000014977">
    <property type="component" value="Unassembled WGS sequence"/>
</dbReference>
<name>S7UUS3_DESML</name>
<proteinExistence type="predicted"/>
<evidence type="ECO:0000313" key="6">
    <source>
        <dbReference type="EMBL" id="EPR37819.1"/>
    </source>
</evidence>
<dbReference type="GO" id="GO:0051301">
    <property type="term" value="P:cell division"/>
    <property type="evidence" value="ECO:0007669"/>
    <property type="project" value="UniProtKB-KW"/>
</dbReference>
<feature type="compositionally biased region" description="Acidic residues" evidence="5">
    <location>
        <begin position="239"/>
        <end position="259"/>
    </location>
</feature>
<dbReference type="RefSeq" id="WP_020877926.1">
    <property type="nucleotide sequence ID" value="NZ_ATHJ01000096.1"/>
</dbReference>
<dbReference type="InterPro" id="IPR005234">
    <property type="entry name" value="ScpB_csome_segregation"/>
</dbReference>
<evidence type="ECO:0000256" key="1">
    <source>
        <dbReference type="ARBA" id="ARBA00022490"/>
    </source>
</evidence>
<keyword evidence="2" id="KW-0132">Cell division</keyword>
<dbReference type="STRING" id="897.B2D07_14615"/>
<accession>S7UUS3</accession>
<dbReference type="NCBIfam" id="TIGR00281">
    <property type="entry name" value="SMC-Scp complex subunit ScpB"/>
    <property type="match status" value="1"/>
</dbReference>
<dbReference type="SUPFAM" id="SSF46785">
    <property type="entry name" value="Winged helix' DNA-binding domain"/>
    <property type="match status" value="2"/>
</dbReference>
<dbReference type="InterPro" id="IPR036388">
    <property type="entry name" value="WH-like_DNA-bd_sf"/>
</dbReference>
<dbReference type="InterPro" id="IPR036390">
    <property type="entry name" value="WH_DNA-bd_sf"/>
</dbReference>
<dbReference type="GO" id="GO:0051304">
    <property type="term" value="P:chromosome separation"/>
    <property type="evidence" value="ECO:0007669"/>
    <property type="project" value="InterPro"/>
</dbReference>
<keyword evidence="3" id="KW-0159">Chromosome partition</keyword>
<keyword evidence="1" id="KW-0963">Cytoplasm</keyword>
<evidence type="ECO:0000313" key="7">
    <source>
        <dbReference type="Proteomes" id="UP000014977"/>
    </source>
</evidence>
<gene>
    <name evidence="6" type="ORF">dsmv_2859</name>
</gene>
<keyword evidence="4" id="KW-0131">Cell cycle</keyword>
<evidence type="ECO:0000256" key="5">
    <source>
        <dbReference type="SAM" id="MobiDB-lite"/>
    </source>
</evidence>
<keyword evidence="7" id="KW-1185">Reference proteome</keyword>
<dbReference type="PANTHER" id="PTHR34298">
    <property type="entry name" value="SEGREGATION AND CONDENSATION PROTEIN B"/>
    <property type="match status" value="1"/>
</dbReference>
<feature type="region of interest" description="Disordered" evidence="5">
    <location>
        <begin position="163"/>
        <end position="270"/>
    </location>
</feature>
<dbReference type="PANTHER" id="PTHR34298:SF2">
    <property type="entry name" value="SEGREGATION AND CONDENSATION PROTEIN B"/>
    <property type="match status" value="1"/>
</dbReference>
<dbReference type="EMBL" id="ATHJ01000096">
    <property type="protein sequence ID" value="EPR37819.1"/>
    <property type="molecule type" value="Genomic_DNA"/>
</dbReference>
<comment type="caution">
    <text evidence="6">The sequence shown here is derived from an EMBL/GenBank/DDBJ whole genome shotgun (WGS) entry which is preliminary data.</text>
</comment>
<organism evidence="6 7">
    <name type="scientific">Desulfococcus multivorans DSM 2059</name>
    <dbReference type="NCBI Taxonomy" id="1121405"/>
    <lineage>
        <taxon>Bacteria</taxon>
        <taxon>Pseudomonadati</taxon>
        <taxon>Thermodesulfobacteriota</taxon>
        <taxon>Desulfobacteria</taxon>
        <taxon>Desulfobacterales</taxon>
        <taxon>Desulfococcaceae</taxon>
        <taxon>Desulfococcus</taxon>
    </lineage>
</organism>
<dbReference type="Pfam" id="PF04079">
    <property type="entry name" value="SMC_ScpB"/>
    <property type="match status" value="1"/>
</dbReference>
<evidence type="ECO:0000256" key="3">
    <source>
        <dbReference type="ARBA" id="ARBA00022829"/>
    </source>
</evidence>
<protein>
    <submittedName>
        <fullName evidence="6">Chromosome segregation and condensation protein, ScpB</fullName>
    </submittedName>
</protein>
<dbReference type="Gene3D" id="1.10.10.10">
    <property type="entry name" value="Winged helix-like DNA-binding domain superfamily/Winged helix DNA-binding domain"/>
    <property type="match status" value="2"/>
</dbReference>
<evidence type="ECO:0000256" key="2">
    <source>
        <dbReference type="ARBA" id="ARBA00022618"/>
    </source>
</evidence>
<sequence>MNDDLRHIIESLLFASESPLSIRRMAEVLETEDLSAVKAAVDRLSDEYERRRGGFYLTAVAGGYQLRTRPEHKEWIRRLHRNSPTRLSRAAMETLAVVAYKQPVLRSDIEHIRGVDCGGVLRVLLERKIIKILGRKEMPGRPLLYGTTRKFLEMFNLENLKDLPTPRELAPEKSGTAGGSDRQESAEPAADNGPEEASAPAPNLIDPGADAPGKTALPEHLPMIIEDPSPAAYPKPDLEPDTEQDVPPDDAQPDIDPSDSPDNGDPQKKT</sequence>
<dbReference type="AlphaFoldDB" id="S7UUS3"/>
<dbReference type="eggNOG" id="COG1386">
    <property type="taxonomic scope" value="Bacteria"/>
</dbReference>